<dbReference type="InParanoid" id="E4X0R2"/>
<reference evidence="7" key="1">
    <citation type="journal article" date="2010" name="Science">
        <title>Plasticity of animal genome architecture unmasked by rapid evolution of a pelagic tunicate.</title>
        <authorList>
            <person name="Denoeud F."/>
            <person name="Henriet S."/>
            <person name="Mungpakdee S."/>
            <person name="Aury J.M."/>
            <person name="Da Silva C."/>
            <person name="Brinkmann H."/>
            <person name="Mikhaleva J."/>
            <person name="Olsen L.C."/>
            <person name="Jubin C."/>
            <person name="Canestro C."/>
            <person name="Bouquet J.M."/>
            <person name="Danks G."/>
            <person name="Poulain J."/>
            <person name="Campsteijn C."/>
            <person name="Adamski M."/>
            <person name="Cross I."/>
            <person name="Yadetie F."/>
            <person name="Muffato M."/>
            <person name="Louis A."/>
            <person name="Butcher S."/>
            <person name="Tsagkogeorga G."/>
            <person name="Konrad A."/>
            <person name="Singh S."/>
            <person name="Jensen M.F."/>
            <person name="Cong E.H."/>
            <person name="Eikeseth-Otteraa H."/>
            <person name="Noel B."/>
            <person name="Anthouard V."/>
            <person name="Porcel B.M."/>
            <person name="Kachouri-Lafond R."/>
            <person name="Nishino A."/>
            <person name="Ugolini M."/>
            <person name="Chourrout P."/>
            <person name="Nishida H."/>
            <person name="Aasland R."/>
            <person name="Huzurbazar S."/>
            <person name="Westhof E."/>
            <person name="Delsuc F."/>
            <person name="Lehrach H."/>
            <person name="Reinhardt R."/>
            <person name="Weissenbach J."/>
            <person name="Roy S.W."/>
            <person name="Artiguenave F."/>
            <person name="Postlethwait J.H."/>
            <person name="Manak J.R."/>
            <person name="Thompson E.M."/>
            <person name="Jaillon O."/>
            <person name="Du Pasquier L."/>
            <person name="Boudinot P."/>
            <person name="Liberles D.A."/>
            <person name="Volff J.N."/>
            <person name="Philippe H."/>
            <person name="Lenhard B."/>
            <person name="Roest Crollius H."/>
            <person name="Wincker P."/>
            <person name="Chourrout D."/>
        </authorList>
    </citation>
    <scope>NUCLEOTIDE SEQUENCE [LARGE SCALE GENOMIC DNA]</scope>
</reference>
<protein>
    <recommendedName>
        <fullName evidence="4">Cleavage stimulation factor 50 kDa subunit</fullName>
    </recommendedName>
</protein>
<feature type="domain" description="Cleavage stimulation factor subunit 1 dimerisation" evidence="6">
    <location>
        <begin position="5"/>
        <end position="57"/>
    </location>
</feature>
<dbReference type="PROSITE" id="PS50294">
    <property type="entry name" value="WD_REPEATS_REGION"/>
    <property type="match status" value="3"/>
</dbReference>
<dbReference type="InterPro" id="IPR032028">
    <property type="entry name" value="CSTF1_dimer"/>
</dbReference>
<evidence type="ECO:0000313" key="8">
    <source>
        <dbReference type="Proteomes" id="UP000001307"/>
    </source>
</evidence>
<dbReference type="InterPro" id="IPR015943">
    <property type="entry name" value="WD40/YVTN_repeat-like_dom_sf"/>
</dbReference>
<dbReference type="OrthoDB" id="14421at2759"/>
<dbReference type="InterPro" id="IPR038184">
    <property type="entry name" value="CSTF1_dimer_sf"/>
</dbReference>
<dbReference type="PANTHER" id="PTHR44133:SF2">
    <property type="entry name" value="CLEAVAGE STIMULATION FACTOR SUBUNIT 1"/>
    <property type="match status" value="1"/>
</dbReference>
<dbReference type="PANTHER" id="PTHR44133">
    <property type="entry name" value="CLEAVAGE STIMULATION FACTOR SUBUNIT 1"/>
    <property type="match status" value="1"/>
</dbReference>
<feature type="repeat" description="WD" evidence="5">
    <location>
        <begin position="255"/>
        <end position="296"/>
    </location>
</feature>
<dbReference type="Gene3D" id="2.130.10.10">
    <property type="entry name" value="YVTN repeat-like/Quinoprotein amine dehydrogenase"/>
    <property type="match status" value="1"/>
</dbReference>
<evidence type="ECO:0000256" key="2">
    <source>
        <dbReference type="ARBA" id="ARBA00022664"/>
    </source>
</evidence>
<dbReference type="InterPro" id="IPR044633">
    <property type="entry name" value="CstF1-like"/>
</dbReference>
<evidence type="ECO:0000256" key="3">
    <source>
        <dbReference type="ARBA" id="ARBA00023242"/>
    </source>
</evidence>
<dbReference type="Gene3D" id="1.20.960.50">
    <property type="entry name" value="Cleavage stimulation factor subunit 1, dimerisation domain"/>
    <property type="match status" value="1"/>
</dbReference>
<dbReference type="InterPro" id="IPR001680">
    <property type="entry name" value="WD40_rpt"/>
</dbReference>
<sequence>MSDPVKDKDKLYRLIIGQLQFDGYIQVSKNLAQQARPSQGATPSDQLMKIFQAGLQTIELESSPEEKTKLHTADDADGLDLESDLVGGVLSPDPSLYETCYVTAHKGACRAAAWTKDGSYVATGSVDSSIKILDVERMVAKASLPMDMGNQSDASAAVDHPVIRTLYDHLEEVTSLAFHPFEQKLISGSKDYTIKIFDWSRSSAKKAQHTIQEVEWIRCLSLHPSGDWLVVGTQHPTIRFYDLHTTSCFTSPVQRDHHRGPITTIQHSTDAKMFCSSSKDGTIKLWDGVSHRCVATWERAHEGKWFLYLFFYKHGAIISS</sequence>
<comment type="subcellular location">
    <subcellularLocation>
        <location evidence="1">Nucleus</location>
    </subcellularLocation>
</comment>
<evidence type="ECO:0000256" key="4">
    <source>
        <dbReference type="ARBA" id="ARBA00029851"/>
    </source>
</evidence>
<name>E4X0R2_OIKDI</name>
<dbReference type="Pfam" id="PF00400">
    <property type="entry name" value="WD40"/>
    <property type="match status" value="4"/>
</dbReference>
<dbReference type="GO" id="GO:0005848">
    <property type="term" value="C:mRNA cleavage stimulating factor complex"/>
    <property type="evidence" value="ECO:0007669"/>
    <property type="project" value="InterPro"/>
</dbReference>
<keyword evidence="3" id="KW-0539">Nucleus</keyword>
<dbReference type="AlphaFoldDB" id="E4X0R2"/>
<dbReference type="SMART" id="SM00320">
    <property type="entry name" value="WD40"/>
    <property type="match status" value="4"/>
</dbReference>
<dbReference type="FunCoup" id="E4X0R2">
    <property type="interactions" value="738"/>
</dbReference>
<feature type="repeat" description="WD" evidence="5">
    <location>
        <begin position="166"/>
        <end position="207"/>
    </location>
</feature>
<evidence type="ECO:0000313" key="7">
    <source>
        <dbReference type="EMBL" id="CBY22946.1"/>
    </source>
</evidence>
<dbReference type="EMBL" id="FN653020">
    <property type="protein sequence ID" value="CBY22946.1"/>
    <property type="molecule type" value="Genomic_DNA"/>
</dbReference>
<keyword evidence="8" id="KW-1185">Reference proteome</keyword>
<dbReference type="GO" id="GO:0003723">
    <property type="term" value="F:RNA binding"/>
    <property type="evidence" value="ECO:0007669"/>
    <property type="project" value="TreeGrafter"/>
</dbReference>
<accession>E4X0R2</accession>
<gene>
    <name evidence="7" type="ORF">GSOID_T00014869001</name>
</gene>
<organism evidence="7">
    <name type="scientific">Oikopleura dioica</name>
    <name type="common">Tunicate</name>
    <dbReference type="NCBI Taxonomy" id="34765"/>
    <lineage>
        <taxon>Eukaryota</taxon>
        <taxon>Metazoa</taxon>
        <taxon>Chordata</taxon>
        <taxon>Tunicata</taxon>
        <taxon>Appendicularia</taxon>
        <taxon>Copelata</taxon>
        <taxon>Oikopleuridae</taxon>
        <taxon>Oikopleura</taxon>
    </lineage>
</organism>
<evidence type="ECO:0000259" key="6">
    <source>
        <dbReference type="Pfam" id="PF16699"/>
    </source>
</evidence>
<dbReference type="Pfam" id="PF16699">
    <property type="entry name" value="CSTF1_dimer"/>
    <property type="match status" value="1"/>
</dbReference>
<keyword evidence="5" id="KW-0853">WD repeat</keyword>
<dbReference type="FunFam" id="1.20.960.50:FF:000001">
    <property type="entry name" value="Cleavage stimulation factor subunit 1"/>
    <property type="match status" value="1"/>
</dbReference>
<evidence type="ECO:0000256" key="5">
    <source>
        <dbReference type="PROSITE-ProRule" id="PRU00221"/>
    </source>
</evidence>
<proteinExistence type="predicted"/>
<dbReference type="InterPro" id="IPR036322">
    <property type="entry name" value="WD40_repeat_dom_sf"/>
</dbReference>
<dbReference type="GO" id="GO:0031124">
    <property type="term" value="P:mRNA 3'-end processing"/>
    <property type="evidence" value="ECO:0007669"/>
    <property type="project" value="InterPro"/>
</dbReference>
<dbReference type="PROSITE" id="PS50082">
    <property type="entry name" value="WD_REPEATS_2"/>
    <property type="match status" value="3"/>
</dbReference>
<evidence type="ECO:0000256" key="1">
    <source>
        <dbReference type="ARBA" id="ARBA00004123"/>
    </source>
</evidence>
<feature type="repeat" description="WD" evidence="5">
    <location>
        <begin position="102"/>
        <end position="136"/>
    </location>
</feature>
<dbReference type="Proteomes" id="UP000001307">
    <property type="component" value="Unassembled WGS sequence"/>
</dbReference>
<keyword evidence="2" id="KW-0507">mRNA processing</keyword>
<dbReference type="SUPFAM" id="SSF50978">
    <property type="entry name" value="WD40 repeat-like"/>
    <property type="match status" value="1"/>
</dbReference>